<organism evidence="2 3">
    <name type="scientific">Paenibacillus mucilaginosus K02</name>
    <dbReference type="NCBI Taxonomy" id="997761"/>
    <lineage>
        <taxon>Bacteria</taxon>
        <taxon>Bacillati</taxon>
        <taxon>Bacillota</taxon>
        <taxon>Bacilli</taxon>
        <taxon>Bacillales</taxon>
        <taxon>Paenibacillaceae</taxon>
        <taxon>Paenibacillus</taxon>
    </lineage>
</organism>
<dbReference type="Proteomes" id="UP000007392">
    <property type="component" value="Chromosome"/>
</dbReference>
<dbReference type="KEGG" id="pmw:B2K_06150"/>
<accession>I0BD62</accession>
<dbReference type="OrthoDB" id="9781005at2"/>
<proteinExistence type="predicted"/>
<dbReference type="SUPFAM" id="SSF53098">
    <property type="entry name" value="Ribonuclease H-like"/>
    <property type="match status" value="1"/>
</dbReference>
<gene>
    <name evidence="2" type="ORF">B2K_06150</name>
</gene>
<dbReference type="GO" id="GO:0015074">
    <property type="term" value="P:DNA integration"/>
    <property type="evidence" value="ECO:0007669"/>
    <property type="project" value="InterPro"/>
</dbReference>
<protein>
    <submittedName>
        <fullName evidence="2">Transposase</fullName>
    </submittedName>
</protein>
<dbReference type="Pfam" id="PF13333">
    <property type="entry name" value="rve_2"/>
    <property type="match status" value="1"/>
</dbReference>
<reference evidence="2 3" key="1">
    <citation type="submission" date="2013-06" db="EMBL/GenBank/DDBJ databases">
        <title>Complete genome sequence of Paenibacillus mucilaginosus K02.</title>
        <authorList>
            <person name="Xiao B."/>
            <person name="Sun L."/>
            <person name="Xiao L."/>
            <person name="Lian B."/>
        </authorList>
    </citation>
    <scope>NUCLEOTIDE SEQUENCE [LARGE SCALE GENOMIC DNA]</scope>
    <source>
        <strain evidence="2 3">K02</strain>
    </source>
</reference>
<evidence type="ECO:0000313" key="2">
    <source>
        <dbReference type="EMBL" id="AFH60309.2"/>
    </source>
</evidence>
<dbReference type="InterPro" id="IPR001584">
    <property type="entry name" value="Integrase_cat-core"/>
</dbReference>
<evidence type="ECO:0000259" key="1">
    <source>
        <dbReference type="Pfam" id="PF13333"/>
    </source>
</evidence>
<evidence type="ECO:0000313" key="3">
    <source>
        <dbReference type="Proteomes" id="UP000007392"/>
    </source>
</evidence>
<dbReference type="HOGENOM" id="CLU_027402_41_9_9"/>
<dbReference type="RefSeq" id="WP_016362346.1">
    <property type="nucleotide sequence ID" value="NC_017672.3"/>
</dbReference>
<dbReference type="InterPro" id="IPR012337">
    <property type="entry name" value="RNaseH-like_sf"/>
</dbReference>
<feature type="domain" description="Integrase catalytic" evidence="1">
    <location>
        <begin position="16"/>
        <end position="59"/>
    </location>
</feature>
<dbReference type="EMBL" id="CP003422">
    <property type="protein sequence ID" value="AFH60309.2"/>
    <property type="molecule type" value="Genomic_DNA"/>
</dbReference>
<dbReference type="AlphaFoldDB" id="I0BD62"/>
<name>I0BD62_9BACL</name>
<sequence>MNKTTLMKWQRRYKLYGYLHTYQTFEELKRDILAYIDFYNNERLQAKLNGLSPMEYRTKAA</sequence>